<feature type="compositionally biased region" description="Basic residues" evidence="13">
    <location>
        <begin position="4897"/>
        <end position="4907"/>
    </location>
</feature>
<dbReference type="InterPro" id="IPR057326">
    <property type="entry name" value="KR_dom"/>
</dbReference>
<feature type="domain" description="PAS" evidence="14">
    <location>
        <begin position="3182"/>
        <end position="3231"/>
    </location>
</feature>
<evidence type="ECO:0000259" key="14">
    <source>
        <dbReference type="PROSITE" id="PS50112"/>
    </source>
</evidence>
<keyword evidence="11" id="KW-0804">Transcription</keyword>
<dbReference type="CDD" id="cd00130">
    <property type="entry name" value="PAS"/>
    <property type="match status" value="1"/>
</dbReference>
<feature type="compositionally biased region" description="Basic and acidic residues" evidence="13">
    <location>
        <begin position="4665"/>
        <end position="4676"/>
    </location>
</feature>
<feature type="region of interest" description="Disordered" evidence="13">
    <location>
        <begin position="1470"/>
        <end position="1530"/>
    </location>
</feature>
<dbReference type="Gene3D" id="3.40.190.290">
    <property type="match status" value="1"/>
</dbReference>
<feature type="compositionally biased region" description="Basic residues" evidence="13">
    <location>
        <begin position="5044"/>
        <end position="5062"/>
    </location>
</feature>
<feature type="compositionally biased region" description="Basic and acidic residues" evidence="13">
    <location>
        <begin position="3058"/>
        <end position="3077"/>
    </location>
</feature>
<feature type="compositionally biased region" description="Low complexity" evidence="13">
    <location>
        <begin position="4753"/>
        <end position="4762"/>
    </location>
</feature>
<dbReference type="SUPFAM" id="SSF55785">
    <property type="entry name" value="PYP-like sensor domain (PAS domain)"/>
    <property type="match status" value="1"/>
</dbReference>
<dbReference type="EMBL" id="BKCJ010000005">
    <property type="protein sequence ID" value="GEU28408.1"/>
    <property type="molecule type" value="Genomic_DNA"/>
</dbReference>
<keyword evidence="10" id="KW-0238">DNA-binding</keyword>
<feature type="region of interest" description="Disordered" evidence="13">
    <location>
        <begin position="3514"/>
        <end position="3560"/>
    </location>
</feature>
<dbReference type="SUPFAM" id="SSF53850">
    <property type="entry name" value="Periplasmic binding protein-like II"/>
    <property type="match status" value="1"/>
</dbReference>
<dbReference type="InterPro" id="IPR002347">
    <property type="entry name" value="SDR_fam"/>
</dbReference>
<feature type="compositionally biased region" description="Basic residues" evidence="13">
    <location>
        <begin position="4710"/>
        <end position="4723"/>
    </location>
</feature>
<comment type="similarity">
    <text evidence="2">Belongs to the AHA1 family.</text>
</comment>
<protein>
    <recommendedName>
        <fullName evidence="4">Probable RuBisCO transcriptional regulator</fullName>
    </recommendedName>
</protein>
<dbReference type="CDD" id="cd03141">
    <property type="entry name" value="GATase1_Hsp31_like"/>
    <property type="match status" value="1"/>
</dbReference>
<evidence type="ECO:0000256" key="3">
    <source>
        <dbReference type="ARBA" id="ARBA00009437"/>
    </source>
</evidence>
<dbReference type="SUPFAM" id="SSF46785">
    <property type="entry name" value="Winged helix' DNA-binding domain"/>
    <property type="match status" value="2"/>
</dbReference>
<dbReference type="Pfam" id="PF06718">
    <property type="entry name" value="DUF1203"/>
    <property type="match status" value="1"/>
</dbReference>
<dbReference type="InterPro" id="IPR000847">
    <property type="entry name" value="LysR_HTH_N"/>
</dbReference>
<dbReference type="PANTHER" id="PTHR30537:SF5">
    <property type="entry name" value="HTH-TYPE TRANSCRIPTIONAL ACTIVATOR TTDR-RELATED"/>
    <property type="match status" value="1"/>
</dbReference>
<feature type="compositionally biased region" description="Basic residues" evidence="13">
    <location>
        <begin position="5135"/>
        <end position="5148"/>
    </location>
</feature>
<dbReference type="InterPro" id="IPR023393">
    <property type="entry name" value="START-like_dom_sf"/>
</dbReference>
<dbReference type="CDD" id="cd08422">
    <property type="entry name" value="PBP2_CrgA_like"/>
    <property type="match status" value="1"/>
</dbReference>
<feature type="region of interest" description="Disordered" evidence="13">
    <location>
        <begin position="3055"/>
        <end position="3079"/>
    </location>
</feature>
<dbReference type="Gene3D" id="3.30.530.20">
    <property type="match status" value="1"/>
</dbReference>
<dbReference type="GO" id="GO:0043565">
    <property type="term" value="F:sequence-specific DNA binding"/>
    <property type="evidence" value="ECO:0007669"/>
    <property type="project" value="TreeGrafter"/>
</dbReference>
<evidence type="ECO:0000256" key="13">
    <source>
        <dbReference type="SAM" id="MobiDB-lite"/>
    </source>
</evidence>
<dbReference type="InterPro" id="IPR002818">
    <property type="entry name" value="DJ-1/PfpI"/>
</dbReference>
<name>A0A699GHZ1_TANCI</name>
<evidence type="ECO:0000256" key="12">
    <source>
        <dbReference type="ARBA" id="ARBA00023170"/>
    </source>
</evidence>
<dbReference type="PROSITE" id="PS00061">
    <property type="entry name" value="ADH_SHORT"/>
    <property type="match status" value="1"/>
</dbReference>
<evidence type="ECO:0000256" key="2">
    <source>
        <dbReference type="ARBA" id="ARBA00006817"/>
    </source>
</evidence>
<evidence type="ECO:0000256" key="8">
    <source>
        <dbReference type="ARBA" id="ARBA00023002"/>
    </source>
</evidence>
<dbReference type="InterPro" id="IPR013538">
    <property type="entry name" value="ASHA1/2-like_C"/>
</dbReference>
<dbReference type="SMART" id="SM00418">
    <property type="entry name" value="HTH_ARSR"/>
    <property type="match status" value="1"/>
</dbReference>
<feature type="compositionally biased region" description="Basic residues" evidence="13">
    <location>
        <begin position="5376"/>
        <end position="5386"/>
    </location>
</feature>
<dbReference type="Pfam" id="PF01022">
    <property type="entry name" value="HTH_5"/>
    <property type="match status" value="1"/>
</dbReference>
<dbReference type="InterPro" id="IPR035965">
    <property type="entry name" value="PAS-like_dom_sf"/>
</dbReference>
<evidence type="ECO:0000256" key="9">
    <source>
        <dbReference type="ARBA" id="ARBA00023015"/>
    </source>
</evidence>
<dbReference type="PRINTS" id="PR00081">
    <property type="entry name" value="GDHRDH"/>
</dbReference>
<dbReference type="InterPro" id="IPR036291">
    <property type="entry name" value="NAD(P)-bd_dom_sf"/>
</dbReference>
<feature type="compositionally biased region" description="Basic residues" evidence="13">
    <location>
        <begin position="5304"/>
        <end position="5313"/>
    </location>
</feature>
<dbReference type="GO" id="GO:0016616">
    <property type="term" value="F:oxidoreductase activity, acting on the CH-OH group of donors, NAD or NADP as acceptor"/>
    <property type="evidence" value="ECO:0007669"/>
    <property type="project" value="UniProtKB-ARBA"/>
</dbReference>
<feature type="region of interest" description="Disordered" evidence="13">
    <location>
        <begin position="3383"/>
        <end position="3476"/>
    </location>
</feature>
<evidence type="ECO:0000259" key="15">
    <source>
        <dbReference type="PROSITE" id="PS50113"/>
    </source>
</evidence>
<feature type="compositionally biased region" description="Basic and acidic residues" evidence="13">
    <location>
        <begin position="5189"/>
        <end position="5203"/>
    </location>
</feature>
<comment type="function">
    <text evidence="1">Trans-acting transcriptional regulator of RuBisCO genes (rbcL and rbcS) expression.</text>
</comment>
<sequence>MAVFASVVKHGSYTMAAKQLGLTRSAIGKSVTRLEQRLQVRLLNRTTRSLSLTDDGRVLYETSVSILDELEGVERALAQRSGTPQGKLRISLPVALGRLHVMPVIAAFMHRWEGVTVDASLSDRIVDLIDERFDLAIRIGKPKDDTRLLTRTVAHQQMITCAAPEYLQVHGQPASPTDLHAFRCLHFVSEGRVLPWNFCDAGKPTSLVTEGALHLDNAEAIRTAALAGRGITKLPSYIVAADVRAGTLHRVLSKFSEPPEPIRIVFASKRHIKVLTSLSTRIKLKSQLHHWGEIMTQAAQFDTFTCERTFAAPLARVYRAFSDPREKQRWFAEGDQHEIEQYDMDFKVGGRELACYRFKPGTHFAGVEFKSEGYFLDIVPEQRIVAAATMGMAERRFSASLHTFEFFNDGPNKTRLIFTHQAMYRLSKVYMRKLHAIQADAADPVFTALGDATRRAIVKLVAQGPQSVSALAGALNVTLTAISQHLRILQTCGLLRTHKVGRTRMCELDRKGIDVLAHWGATDTRSYREDHIREASDGFLKCIRSLLILQTGAVAAIFGLAGAIYAVCRKHSGRPAKVGLRPVAAVQTTAPVFDSKKRNAELAAMAIKRYAVDKKPGFPDRIELTDVEIGETVLLLNHVSQPAENPYRASHAIFVREGATRSYDAVNQIPDSLRIRFLSLRAYDDNDMMIDAEVVEGTFVEKADDGAIVGKNADDVGPALDLGIEPLKRLGTRAWELRPQLIGDAAPLHAGCLRSVLHEDGVDHGEHGLPLTFIGMGQRVTDEMDPAALPARFEHFARCRFEAFMRIGNHQFYPTQATAGQAAQEVSPEGFRFGRARRYAENFAHAIDHRPSGSRFPESRPPGSLPVWRMKSASSPFSASSDNATAVSVIVVPEVVLLRSSSTQHYLKNHNDHLLAAFLNAISGEVFIHHVVGHHPGIRGLSESRAVLRTRGTAFRCHPTMSSTYRKNLDDWSNRCYSEVHEHEYSCQRCPRHHSCHGPAPDGRQGVLGGCVWRGAARQLFRRLPGRYRRDAGPAGPEPRRAFDQLLRGMAANAVVLRLPGQMPGGQDGGRSGGPVGGHAAGHQARHGGHRQPPGCCHRGRRGGRLAGGRCRRQRSRHRAEPVPVMAGRERDGQDRTRHDRSNILKLHHNLWRNNMKKVLMVLTSHDTLGNTGRKTGFWLEELAAPYYTFKDAGVEIVLASPAGGQPPLDPKSNEPSFQTDLTRRFEADAAANAQLAATVRLDSINQSDFDTVFYPGGHGPLWDLAEDRNSIALIEAFIAANKPVALVCHAPGVLRHVKAADGQPLVAGKKVAGFTNTEEEGVGLTDVVPFLVEDELKKLGGVYSKGPDWGSYVVQDGLLITGQNPGSTADAHHAGRPHPEKPHRAAAAHAPARRATGRRADRADGNLLRPARQRRIHGHGRRADRAARPGLCMDPRHLQPGAGGRLAPGDGRRACRRRRDFRAAVARGPRLARGAATARRRADRTIGHPGPTSQSVYRNGRRRRRPGAALRAARPERGRHRRGGGAVCASGAKCARRRLRWRRNPRRQRLLGRGGRRGTAAHGRALRAAVQRHRPGPGVHRPGGRRPARHLHQGDQDFAGRRRGLSVHCRGRLGQRARPARGLPARRARHLYRPHPVRRPLHGRARRPVGRGRPGRPDRLWPPVHRQPRPAGAHCQRLAAQPDRPRHHVWRRRSRLHRLPRVCGPTHFSKGSSMNNNIAGKVVLITGGSTGIGAEVARLLASRGAKVAIAARRKDKLDEVAAAIAAAGGTASAYQMDVTDKRQVEAVVAATVADFGRIDVLINNAGLMPIRPMSEVNTDEWDAMIDVNLKGTLYGIAAALPRFIAQESGHIINLSSVAGVKVFAPGGTVYSGTKFAVSAISEGLRQEVGDKIRLTSIAPGAVESDLKHSTSGTATETVLDFYKQAIPAASVARAIAFAIEQPGDVDINEIVIRPTTQRHHLAPRGHEIADELLAAVGAAVHLGNRTQVGIGPEHQVHPAGAPPDGARLAVAAFERLGVGVVLTGHGRPYRAHVEQVDEKVVGQRAAPGRELAGVRWPGIDAQHAQAADQHRHLGRRQGQQLCAVHQQRFGRHGVAGFLVIAEAVGQGFQHRERRHVGLRLRRIGAAGRKRHCYRVTGLFCRLFHGSRAGQHDQVGQRHAFSSQRLAVEIGLQLRQRGQHGGQLRRPVDGPVLLRRQPYAGAVGAAAQVGAAVGGGGRPRRGRQFRYRQARGQDGRLERGNVGRVDQRVVECGHRVLPQEILGRHVRAQVARLRPHVAVRELEPGACEGVRKLVRVGQEAARDRLVNGIDAQRQVGGQHGRHQFFGRVVRVRNRRVGALGKPLVGAGRALAQFPFKAEQVLEEVVAPPGRGVGPGHFQAAGNGVRPLAGAELVMPAETLGRDAGRFRLGTHVVGRCGAMRLAEAVAARDQGHGFFVVHAHAAERVADVAGGQGRIGIAVRAFRVHVDQAHLHGRQRVFQVAAVNVAVGIVVGHQHAARLVHAFAAVRIAQVAAEPGGFAAPVHVLVRLPRIDAAACEAQGCKAHGFQRNVAGQNDQVGPRNLAAIFLLDGPDQAPRLVQADVVGPAVERRVALLATARAAAAVAGTVRACAVPGHADEQAAVVAEVGRPPVLRVRHQRGQVALDGGQVEGIELLAVVEVRAHRVGFAGMLVQQVEPQLVGPPVAVGGAGIAGLAERALGPGAILAHTTPPGLIVARNPCQMPAPALNSARFCPGALSAAAVQGVVVRLGQRRIRLQALHQVGVGDERAAERDQVGLVAVEMRGGQAQVVAVVGDIGVFKSLAQAHEVERRFVARAAGGAFHHVQVHDAQCAQLVGDVVELFLRIAARDRVGRRHGRDAHAGALGAHLAHHGGRHFHQQARAVFDRATVGVGALVGAVLGKLVEQVAVGAMHFHAVEPGRYRIGCALAEVFDNAGQFIERQRARFGHVHKLVVDERLGLGADGRRRHGRAAVRLQVDVRDAAHVPQLQEDLAALGVHGVGDFFPAVDLGLGVDAGRVLVALALLRYLRRFRDQQAGIGALAVVGRGQFRGDEAGAGAVARERRHDDAVGQGQRSERVGGEQCGNPAVNCRVCITKHTGFLLTTSHVKHPTETSRQQCYGMLLEGENMTIGKSVRDQGGEAPAGGARGIRADGELEGSSYNPLGNPGVEHWQATYVTRDGLGDRSNVFFAAIEMTRMPMIITDPRQPDNPIVFANGAFQDLTGYTEAQLLGRNCRFLQGEATNRDTVAEIRRGIEEQRAVAVDILNYKADGTAFWNGLYMGPVFDAGGALLYYFASQLDITDKFNAHQSSIQSQKMEAIGALTAGLAHDFNNLLHIATGNLEMATRELHGSDVAVLALERSRNALEKARHGRAHARVVHLAAPRAGHQPAQVPGRSRPPGIGLAQPAGQRPGSHARWRPDHRQHRHGRTAGRARRFAPQLRGGGDPRRGHGHERGNRAPGHGAIFHHQGTGHRARTGDGARVCGTVAGQAAHRQRAGAGRHGSAALSGCHACRGAGRGRQRRAARRAAVRARPTSKPLARQADSGRGRQSRYPHPDHCLPGLAGLRGRYRIQRRSGAGVPGAGARGGPDVHRYRDARRNERHRAGPAGLPAVPTDEAAGSDRLYGPVANAHRAGPAARDRAEAVSLRHAGRKNQAAGSVAAQAEAALVPVRRALGLDEQVEHVGQQRRLDAAAVVGHRDAGLAVRGCQRDGNRAAHRRVLAGVIEQVGHDLHQPHAVAKHHHRRGFQVQRQAMAARVDQGLRLLDGAAQHVDGVERRALDLDQAVGDARDIEQVVHQRGQVAHLAQDHLPRLLHGVRVAGPQQHDLRGAADGRQRVAQFMGQHGQEFILAAIGRAQRLFGLLLILDVGARAHPADDGAVVIAHRQRAAQHPAVHAARMAQPVLDLVRVAGRKRGVPCFPGAVLVVGVEDAVPAVAIGGSARHAREAIPLFVVVIVVAVGQGGPHHLRHGVGNGAKLGLALAQRGGHAQAFVGGADAGRHLLDQQQFFHGPVARSGVMHEQHGHQHALFDDRGQHQRGGAARAPGRRCAGGARIVRHVADDDQFAHGKVVNEIIVVVQRRWRRQAGHAVGAPVARHVQGRASGVEGAVAHPARLQRIAEDGGRFIADVVRRPEHADNVGHIGQHVAQLASFRNERGSDFLHRVDDPAHAAVGGQHRRVGGSPVALHEFIAVRFGRDIVADRSQRLGAAGGQHLLQGVGQTGHAVGQRFVRIGGVRRKDIQSHDAGAAASRNAQVSRIGGQDGQLRRQHQYFTLPGPSPVRPGPTWRPGIGRGWRMRVARTGGIGDLERLAVLPAIGAGGHRWRRNVGPAGAVFCAAGVEALVALRHHGGIGLAVGRKAHHQLRHAQRQAFVEIGMPGVPGLAVGAHQFFHQRFFRHVGDAGRDQLSGFYFVHMAVPQRLFRGGQGLEQGAADDVFHAHQLGVLDVAVVDHALDHFVVEDGAVVVRFHLLVRLAAVKMEAVEVSIERLDRGLVLQQCGAGLERFGLGGGGRAGRLHRRFGFLAAAGQHERQRGAGPGRVPCRGALHLVSTAVKAWTSAHSNATRLSRSRTGGAAGAVVRRGPAAAVPGLASGWEGVCAAHGGRAHARPVGRARLVRAAGARPGGGRLPDARHRRPGVPAPVPRHGRAARRAGRDGDLGHRDRRAPRGATAERQRFPDQARQRRRVQCPHRQPAGLAPGAPAAGAAGRDAGRCRAQGHRRHRGARTRSHPPAVARGRISRCRHRFAPVAHGRLHAPDRAPAGAAAGRVQPDPRSGAHARYRQGRHSRRGPAQARPADAGRARYHAAPSANGRRHPRGQRVAAAAGRRRHRHQPPRALRRPRLSARTGRRRHPAAWPHRRRGRRVRCAHQSPSVQARLAHRARRRVSAGPEGHAFRSGLRRCAAARHGRRAGHRAAIPGSRRARRPRRLSEARPLQSSCYSAIVRTAGVASARLPAHAHAPAPVAPAPCQHGALGTRAFYPRYVSALCIRVMYRRYASAVASASTQILRMAGPRPSHASPEPRSPFAPAFLFRISALAAAGIFPAGQRCRHPRKTCRRSARRPCRHPGPRNAALGRRRLDRRVGPTRLRPRRPVFRHDAAGQCPPADGGRQPGAHVPRHARRQWFAQAVCRAVQRRDGPARRRTRSRPGRHRRGNVAGQENADPAHPQQRWRPPGLAHLEGNAEPDFGRRPQGAGRHDRAAKRDDDRRRAAQGLGRAAGTGRDDLWRTVAGVRAGRGGCAPHGGRPGRQRRLPLHRGGLAAVEFARGRGRVLQLGRPAAGVDRGAPDAAALHGHPGGRGLRVVRPAAGGRHCRPGRHAHAAPPAPADRFRHHPGAARGQVPAADVFRHRHPGHVRHRRHDRDRRAGDRRYRAGAGRPENRGKPRGQRHHHCRPSFAGGRLRARGRRRGDGGRRGHPLVAHPHRRAHGGDGGQRRPVGAPDRELRRARPLPVQPGHCDCVRHAVGQAARGDSHRPAGAGVQQEHGRRGAGAAVEHQRPLVQHRGVFLHRCEGIRHPGHHPRRAAADHLRAAGSGRHRPGVPDPDHPGRVGVGGRRNGGRKTGIERQVGDGGGQLGLGHAVVDGAPQVRRQFIHVVQRHQAGDGDQAAVARRQVGVRPDLGKQRLLDQVRQLGRERAGSGAGTGEIDGRHAVLLRMKGKIGGENGQRQHRCHRRG</sequence>
<feature type="region of interest" description="Disordered" evidence="13">
    <location>
        <begin position="1364"/>
        <end position="1404"/>
    </location>
</feature>
<comment type="caution">
    <text evidence="18">The sequence shown here is derived from an EMBL/GenBank/DDBJ whole genome shotgun (WGS) entry which is preliminary data.</text>
</comment>
<dbReference type="PROSITE" id="PS50931">
    <property type="entry name" value="HTH_LYSR"/>
    <property type="match status" value="1"/>
</dbReference>
<feature type="compositionally biased region" description="Basic residues" evidence="13">
    <location>
        <begin position="3514"/>
        <end position="3527"/>
    </location>
</feature>
<dbReference type="Pfam" id="PF00106">
    <property type="entry name" value="adh_short"/>
    <property type="match status" value="1"/>
</dbReference>
<dbReference type="Gene3D" id="3.30.450.20">
    <property type="entry name" value="PAS domain"/>
    <property type="match status" value="1"/>
</dbReference>
<evidence type="ECO:0000259" key="17">
    <source>
        <dbReference type="PROSITE" id="PS50987"/>
    </source>
</evidence>
<dbReference type="Pfam" id="PF01965">
    <property type="entry name" value="DJ-1_PfpI"/>
    <property type="match status" value="1"/>
</dbReference>
<keyword evidence="12" id="KW-0675">Receptor</keyword>
<comment type="similarity">
    <text evidence="3">Belongs to the LysR transcriptional regulatory family.</text>
</comment>
<dbReference type="PROSITE" id="PS50112">
    <property type="entry name" value="PAS"/>
    <property type="match status" value="1"/>
</dbReference>
<dbReference type="InterPro" id="IPR001845">
    <property type="entry name" value="HTH_ArsR_DNA-bd_dom"/>
</dbReference>
<feature type="compositionally biased region" description="Basic residues" evidence="13">
    <location>
        <begin position="4771"/>
        <end position="4783"/>
    </location>
</feature>
<dbReference type="GO" id="GO:0009881">
    <property type="term" value="F:photoreceptor activity"/>
    <property type="evidence" value="ECO:0007669"/>
    <property type="project" value="UniProtKB-KW"/>
</dbReference>
<dbReference type="InterPro" id="IPR029062">
    <property type="entry name" value="Class_I_gatase-like"/>
</dbReference>
<feature type="compositionally biased region" description="Basic residues" evidence="13">
    <location>
        <begin position="1639"/>
        <end position="1655"/>
    </location>
</feature>
<feature type="compositionally biased region" description="Basic and acidic residues" evidence="13">
    <location>
        <begin position="1128"/>
        <end position="1137"/>
    </location>
</feature>
<feature type="region of interest" description="Disordered" evidence="13">
    <location>
        <begin position="5302"/>
        <end position="5435"/>
    </location>
</feature>
<dbReference type="Pfam" id="PF00126">
    <property type="entry name" value="HTH_1"/>
    <property type="match status" value="1"/>
</dbReference>
<feature type="region of interest" description="Disordered" evidence="13">
    <location>
        <begin position="5125"/>
        <end position="5216"/>
    </location>
</feature>
<dbReference type="SUPFAM" id="SSF51735">
    <property type="entry name" value="NAD(P)-binding Rossmann-fold domains"/>
    <property type="match status" value="1"/>
</dbReference>
<dbReference type="Gene3D" id="3.40.50.720">
    <property type="entry name" value="NAD(P)-binding Rossmann-like Domain"/>
    <property type="match status" value="1"/>
</dbReference>
<dbReference type="InterPro" id="IPR020904">
    <property type="entry name" value="Sc_DH/Rdtase_CS"/>
</dbReference>
<dbReference type="PRINTS" id="PR00080">
    <property type="entry name" value="SDRFAMILY"/>
</dbReference>
<dbReference type="InterPro" id="IPR001610">
    <property type="entry name" value="PAC"/>
</dbReference>
<dbReference type="InterPro" id="IPR058163">
    <property type="entry name" value="LysR-type_TF_proteobact-type"/>
</dbReference>
<dbReference type="GO" id="GO:0016740">
    <property type="term" value="F:transferase activity"/>
    <property type="evidence" value="ECO:0007669"/>
    <property type="project" value="UniProtKB-KW"/>
</dbReference>
<evidence type="ECO:0000256" key="1">
    <source>
        <dbReference type="ARBA" id="ARBA00003782"/>
    </source>
</evidence>
<keyword evidence="18" id="KW-0808">Transferase</keyword>
<feature type="domain" description="HTH lysR-type" evidence="16">
    <location>
        <begin position="1"/>
        <end position="53"/>
    </location>
</feature>
<dbReference type="SMART" id="SM00822">
    <property type="entry name" value="PKS_KR"/>
    <property type="match status" value="1"/>
</dbReference>
<feature type="domain" description="HTH arsR-type" evidence="17">
    <location>
        <begin position="434"/>
        <end position="528"/>
    </location>
</feature>
<keyword evidence="6" id="KW-0716">Sensory transduction</keyword>
<dbReference type="GO" id="GO:0009637">
    <property type="term" value="P:response to blue light"/>
    <property type="evidence" value="ECO:0007669"/>
    <property type="project" value="UniProtKB-ARBA"/>
</dbReference>
<feature type="region of interest" description="Disordered" evidence="13">
    <location>
        <begin position="1417"/>
        <end position="1454"/>
    </location>
</feature>
<feature type="compositionally biased region" description="Basic residues" evidence="13">
    <location>
        <begin position="4820"/>
        <end position="4861"/>
    </location>
</feature>
<evidence type="ECO:0000313" key="18">
    <source>
        <dbReference type="EMBL" id="GEU28408.1"/>
    </source>
</evidence>
<feature type="compositionally biased region" description="Low complexity" evidence="13">
    <location>
        <begin position="4688"/>
        <end position="4703"/>
    </location>
</feature>
<dbReference type="Gene3D" id="1.10.287.130">
    <property type="match status" value="1"/>
</dbReference>
<feature type="compositionally biased region" description="Basic residues" evidence="13">
    <location>
        <begin position="3411"/>
        <end position="3433"/>
    </location>
</feature>
<feature type="compositionally biased region" description="Basic residues" evidence="13">
    <location>
        <begin position="5341"/>
        <end position="5355"/>
    </location>
</feature>
<feature type="compositionally biased region" description="Basic and acidic residues" evidence="13">
    <location>
        <begin position="1371"/>
        <end position="1384"/>
    </location>
</feature>
<dbReference type="FunFam" id="1.10.10.10:FF:000001">
    <property type="entry name" value="LysR family transcriptional regulator"/>
    <property type="match status" value="1"/>
</dbReference>
<keyword evidence="5" id="KW-0600">Photoreceptor protein</keyword>
<dbReference type="CDD" id="cd00090">
    <property type="entry name" value="HTH_ARSR"/>
    <property type="match status" value="1"/>
</dbReference>
<dbReference type="PROSITE" id="PS50987">
    <property type="entry name" value="HTH_ARSR_2"/>
    <property type="match status" value="1"/>
</dbReference>
<dbReference type="Pfam" id="PF08327">
    <property type="entry name" value="AHSA1"/>
    <property type="match status" value="1"/>
</dbReference>
<dbReference type="InterPro" id="IPR000700">
    <property type="entry name" value="PAS-assoc_C"/>
</dbReference>
<evidence type="ECO:0000256" key="5">
    <source>
        <dbReference type="ARBA" id="ARBA00022543"/>
    </source>
</evidence>
<organism evidence="18">
    <name type="scientific">Tanacetum cinerariifolium</name>
    <name type="common">Dalmatian daisy</name>
    <name type="synonym">Chrysanthemum cinerariifolium</name>
    <dbReference type="NCBI Taxonomy" id="118510"/>
    <lineage>
        <taxon>Eukaryota</taxon>
        <taxon>Viridiplantae</taxon>
        <taxon>Streptophyta</taxon>
        <taxon>Embryophyta</taxon>
        <taxon>Tracheophyta</taxon>
        <taxon>Spermatophyta</taxon>
        <taxon>Magnoliopsida</taxon>
        <taxon>eudicotyledons</taxon>
        <taxon>Gunneridae</taxon>
        <taxon>Pentapetalae</taxon>
        <taxon>asterids</taxon>
        <taxon>campanulids</taxon>
        <taxon>Asterales</taxon>
        <taxon>Asteraceae</taxon>
        <taxon>Asteroideae</taxon>
        <taxon>Anthemideae</taxon>
        <taxon>Anthemidinae</taxon>
        <taxon>Tanacetum</taxon>
    </lineage>
</organism>
<feature type="region of interest" description="Disordered" evidence="13">
    <location>
        <begin position="4615"/>
        <end position="4926"/>
    </location>
</feature>
<evidence type="ECO:0000256" key="7">
    <source>
        <dbReference type="ARBA" id="ARBA00022991"/>
    </source>
</evidence>
<dbReference type="AntiFam" id="ANF00205">
    <property type="entry name" value="Shadow ORF (opposite nemA)"/>
</dbReference>
<feature type="compositionally biased region" description="Basic and acidic residues" evidence="13">
    <location>
        <begin position="3442"/>
        <end position="3454"/>
    </location>
</feature>
<feature type="region of interest" description="Disordered" evidence="13">
    <location>
        <begin position="1639"/>
        <end position="1671"/>
    </location>
</feature>
<dbReference type="SUPFAM" id="SSF55961">
    <property type="entry name" value="Bet v1-like"/>
    <property type="match status" value="1"/>
</dbReference>
<feature type="region of interest" description="Disordered" evidence="13">
    <location>
        <begin position="1062"/>
        <end position="1137"/>
    </location>
</feature>
<dbReference type="NCBIfam" id="NF033788">
    <property type="entry name" value="HTH_metalloreg"/>
    <property type="match status" value="1"/>
</dbReference>
<dbReference type="GO" id="GO:0006351">
    <property type="term" value="P:DNA-templated transcription"/>
    <property type="evidence" value="ECO:0007669"/>
    <property type="project" value="TreeGrafter"/>
</dbReference>
<feature type="region of interest" description="Disordered" evidence="13">
    <location>
        <begin position="5044"/>
        <end position="5112"/>
    </location>
</feature>
<dbReference type="GO" id="GO:0003700">
    <property type="term" value="F:DNA-binding transcription factor activity"/>
    <property type="evidence" value="ECO:0007669"/>
    <property type="project" value="InterPro"/>
</dbReference>
<keyword evidence="7" id="KW-0157">Chromophore</keyword>
<gene>
    <name evidence="18" type="ORF">Tci_000386</name>
</gene>
<feature type="region of interest" description="Disordered" evidence="13">
    <location>
        <begin position="5461"/>
        <end position="5483"/>
    </location>
</feature>
<dbReference type="PANTHER" id="PTHR30537">
    <property type="entry name" value="HTH-TYPE TRANSCRIPTIONAL REGULATOR"/>
    <property type="match status" value="1"/>
</dbReference>
<keyword evidence="8" id="KW-0560">Oxidoreductase</keyword>
<dbReference type="Gene3D" id="3.40.50.880">
    <property type="match status" value="1"/>
</dbReference>
<evidence type="ECO:0000256" key="6">
    <source>
        <dbReference type="ARBA" id="ARBA00022606"/>
    </source>
</evidence>
<dbReference type="InterPro" id="IPR036388">
    <property type="entry name" value="WH-like_DNA-bd_sf"/>
</dbReference>
<dbReference type="SUPFAM" id="SSF52317">
    <property type="entry name" value="Class I glutamine amidotransferase-like"/>
    <property type="match status" value="1"/>
</dbReference>
<evidence type="ECO:0000256" key="11">
    <source>
        <dbReference type="ARBA" id="ARBA00023163"/>
    </source>
</evidence>
<dbReference type="InterPro" id="IPR009593">
    <property type="entry name" value="DUF1203"/>
</dbReference>
<dbReference type="FunFam" id="3.40.50.720:FF:000047">
    <property type="entry name" value="NADP-dependent L-serine/L-allo-threonine dehydrogenase"/>
    <property type="match status" value="1"/>
</dbReference>
<feature type="compositionally biased region" description="Gly residues" evidence="13">
    <location>
        <begin position="1063"/>
        <end position="1080"/>
    </location>
</feature>
<evidence type="ECO:0000259" key="16">
    <source>
        <dbReference type="PROSITE" id="PS50931"/>
    </source>
</evidence>
<keyword evidence="9" id="KW-0805">Transcription regulation</keyword>
<dbReference type="PROSITE" id="PS50113">
    <property type="entry name" value="PAC"/>
    <property type="match status" value="1"/>
</dbReference>
<dbReference type="Pfam" id="PF13426">
    <property type="entry name" value="PAS_9"/>
    <property type="match status" value="1"/>
</dbReference>
<feature type="region of interest" description="Disordered" evidence="13">
    <location>
        <begin position="5525"/>
        <end position="5564"/>
    </location>
</feature>
<feature type="region of interest" description="Disordered" evidence="13">
    <location>
        <begin position="3598"/>
        <end position="3617"/>
    </location>
</feature>
<dbReference type="InterPro" id="IPR036390">
    <property type="entry name" value="WH_DNA-bd_sf"/>
</dbReference>
<proteinExistence type="inferred from homology"/>
<feature type="domain" description="PAC" evidence="15">
    <location>
        <begin position="3256"/>
        <end position="3310"/>
    </location>
</feature>
<dbReference type="NCBIfam" id="TIGR00229">
    <property type="entry name" value="sensory_box"/>
    <property type="match status" value="1"/>
</dbReference>
<dbReference type="Gene3D" id="1.10.10.10">
    <property type="entry name" value="Winged helix-like DNA-binding domain superfamily/Winged helix DNA-binding domain"/>
    <property type="match status" value="2"/>
</dbReference>
<feature type="compositionally biased region" description="Basic residues" evidence="13">
    <location>
        <begin position="1098"/>
        <end position="1118"/>
    </location>
</feature>
<reference evidence="18" key="1">
    <citation type="journal article" date="2019" name="Sci. Rep.">
        <title>Draft genome of Tanacetum cinerariifolium, the natural source of mosquito coil.</title>
        <authorList>
            <person name="Yamashiro T."/>
            <person name="Shiraishi A."/>
            <person name="Satake H."/>
            <person name="Nakayama K."/>
        </authorList>
    </citation>
    <scope>NUCLEOTIDE SEQUENCE</scope>
</reference>
<accession>A0A699GHZ1</accession>
<dbReference type="InterPro" id="IPR000014">
    <property type="entry name" value="PAS"/>
</dbReference>
<evidence type="ECO:0000256" key="10">
    <source>
        <dbReference type="ARBA" id="ARBA00023125"/>
    </source>
</evidence>
<evidence type="ECO:0000256" key="4">
    <source>
        <dbReference type="ARBA" id="ARBA00018907"/>
    </source>
</evidence>
<dbReference type="SMART" id="SM00086">
    <property type="entry name" value="PAC"/>
    <property type="match status" value="1"/>
</dbReference>
<feature type="compositionally biased region" description="Low complexity" evidence="13">
    <location>
        <begin position="5205"/>
        <end position="5214"/>
    </location>
</feature>
<dbReference type="InterPro" id="IPR011991">
    <property type="entry name" value="ArsR-like_HTH"/>
</dbReference>
<keyword evidence="18" id="KW-0315">Glutamine amidotransferase</keyword>